<reference evidence="6" key="1">
    <citation type="submission" date="2025-08" db="UniProtKB">
        <authorList>
            <consortium name="Ensembl"/>
        </authorList>
    </citation>
    <scope>IDENTIFICATION</scope>
</reference>
<dbReference type="AlphaFoldDB" id="A0A8C4KKZ5"/>
<keyword evidence="5" id="KW-0472">Membrane</keyword>
<evidence type="ECO:0000256" key="1">
    <source>
        <dbReference type="ARBA" id="ARBA00004273"/>
    </source>
</evidence>
<name>A0A8C4KKZ5_DRONO</name>
<evidence type="ECO:0000313" key="7">
    <source>
        <dbReference type="Proteomes" id="UP000694423"/>
    </source>
</evidence>
<evidence type="ECO:0000256" key="2">
    <source>
        <dbReference type="ARBA" id="ARBA00009331"/>
    </source>
</evidence>
<reference evidence="6" key="2">
    <citation type="submission" date="2025-09" db="UniProtKB">
        <authorList>
            <consortium name="Ensembl"/>
        </authorList>
    </citation>
    <scope>IDENTIFICATION</scope>
</reference>
<evidence type="ECO:0000256" key="4">
    <source>
        <dbReference type="ARBA" id="ARBA00023128"/>
    </source>
</evidence>
<dbReference type="GO" id="GO:0045277">
    <property type="term" value="C:respiratory chain complex IV"/>
    <property type="evidence" value="ECO:0007669"/>
    <property type="project" value="InterPro"/>
</dbReference>
<evidence type="ECO:0000313" key="6">
    <source>
        <dbReference type="Ensembl" id="ENSDNVP00000026398.1"/>
    </source>
</evidence>
<dbReference type="Gene3D" id="4.10.91.10">
    <property type="entry name" value="Cytochrome c oxidase, subunit VIIa"/>
    <property type="match status" value="1"/>
</dbReference>
<evidence type="ECO:0000256" key="3">
    <source>
        <dbReference type="ARBA" id="ARBA00022792"/>
    </source>
</evidence>
<proteinExistence type="inferred from homology"/>
<sequence length="80" mass="9155">YDGFRISQSSHRQTKNNVSEMQKLFQKDNGIPELFIGGLPYKATMALQNRGVRIVGRYGWILSFPRSTEIAPKNLKTQLL</sequence>
<keyword evidence="4" id="KW-0496">Mitochondrion</keyword>
<keyword evidence="3" id="KW-0999">Mitochondrion inner membrane</keyword>
<dbReference type="SUPFAM" id="SSF81419">
    <property type="entry name" value="Mitochondrial cytochrome c oxidase subunit VIIa"/>
    <property type="match status" value="1"/>
</dbReference>
<comment type="subcellular location">
    <subcellularLocation>
        <location evidence="1">Mitochondrion inner membrane</location>
    </subcellularLocation>
</comment>
<comment type="similarity">
    <text evidence="2">Belongs to the cytochrome c oxidase VIIa family.</text>
</comment>
<accession>A0A8C4KKZ5</accession>
<dbReference type="InterPro" id="IPR036539">
    <property type="entry name" value="Cyt_c_oxidase_su7a_sf"/>
</dbReference>
<protein>
    <submittedName>
        <fullName evidence="6">Uncharacterized protein</fullName>
    </submittedName>
</protein>
<evidence type="ECO:0000256" key="5">
    <source>
        <dbReference type="ARBA" id="ARBA00023136"/>
    </source>
</evidence>
<dbReference type="Ensembl" id="ENSDNVT00000031920.1">
    <property type="protein sequence ID" value="ENSDNVP00000026398.1"/>
    <property type="gene ID" value="ENSDNVG00000018375.1"/>
</dbReference>
<keyword evidence="7" id="KW-1185">Reference proteome</keyword>
<dbReference type="Proteomes" id="UP000694423">
    <property type="component" value="Unplaced"/>
</dbReference>
<organism evidence="6 7">
    <name type="scientific">Dromaius novaehollandiae</name>
    <name type="common">Emu</name>
    <dbReference type="NCBI Taxonomy" id="8790"/>
    <lineage>
        <taxon>Eukaryota</taxon>
        <taxon>Metazoa</taxon>
        <taxon>Chordata</taxon>
        <taxon>Craniata</taxon>
        <taxon>Vertebrata</taxon>
        <taxon>Euteleostomi</taxon>
        <taxon>Archelosauria</taxon>
        <taxon>Archosauria</taxon>
        <taxon>Dinosauria</taxon>
        <taxon>Saurischia</taxon>
        <taxon>Theropoda</taxon>
        <taxon>Coelurosauria</taxon>
        <taxon>Aves</taxon>
        <taxon>Palaeognathae</taxon>
        <taxon>Casuariiformes</taxon>
        <taxon>Dromaiidae</taxon>
        <taxon>Dromaius</taxon>
    </lineage>
</organism>
<dbReference type="GO" id="GO:0005743">
    <property type="term" value="C:mitochondrial inner membrane"/>
    <property type="evidence" value="ECO:0007669"/>
    <property type="project" value="UniProtKB-SubCell"/>
</dbReference>
<dbReference type="GO" id="GO:0006123">
    <property type="term" value="P:mitochondrial electron transport, cytochrome c to oxygen"/>
    <property type="evidence" value="ECO:0007669"/>
    <property type="project" value="InterPro"/>
</dbReference>